<protein>
    <submittedName>
        <fullName evidence="2">Uncharacterized protein</fullName>
    </submittedName>
</protein>
<evidence type="ECO:0000313" key="3">
    <source>
        <dbReference type="Proteomes" id="UP001497497"/>
    </source>
</evidence>
<name>A0AAV2HEP0_LYMST</name>
<dbReference type="AlphaFoldDB" id="A0AAV2HEP0"/>
<sequence length="369" mass="40074">MDVRFQIILTITCLASFSLTPTHQQQAAPANNKCMEDVLAVLWDCVKVANLTTGNFAWFVTNGTSPKSEAPANMDTFKTQICGVQQQIAACVMQKLIPILNTTTCIGTSTTTSQVQVVQTQLTSLFGTYDLKCMHPCRATLIPDLKECYSANGLDPKLFATNTSNGAVIGSTLEQVNKFCGNKDKVMTCLKAKADACPESPQILRAISFDITAFTKYVGILCSDEKSYLTGLQCFAETTPEVDICQQKQSQAVMQLEMQANQGKWSEDRFYTSLCEITYAQITCDIAAWSKKNHEACIPAVIGLRQKLECELSAPQCKSNTKLAEDPSNPCAGKGTHAALEGTNSARSATLVNGVLLHTFLIAAIALLY</sequence>
<gene>
    <name evidence="2" type="ORF">GSLYS_00006464001</name>
</gene>
<feature type="chain" id="PRO_5043416031" evidence="1">
    <location>
        <begin position="25"/>
        <end position="369"/>
    </location>
</feature>
<evidence type="ECO:0000256" key="1">
    <source>
        <dbReference type="SAM" id="SignalP"/>
    </source>
</evidence>
<reference evidence="2 3" key="1">
    <citation type="submission" date="2024-04" db="EMBL/GenBank/DDBJ databases">
        <authorList>
            <consortium name="Genoscope - CEA"/>
            <person name="William W."/>
        </authorList>
    </citation>
    <scope>NUCLEOTIDE SEQUENCE [LARGE SCALE GENOMIC DNA]</scope>
</reference>
<dbReference type="EMBL" id="CAXITT010000115">
    <property type="protein sequence ID" value="CAL1532385.1"/>
    <property type="molecule type" value="Genomic_DNA"/>
</dbReference>
<dbReference type="Proteomes" id="UP001497497">
    <property type="component" value="Unassembled WGS sequence"/>
</dbReference>
<evidence type="ECO:0000313" key="2">
    <source>
        <dbReference type="EMBL" id="CAL1532385.1"/>
    </source>
</evidence>
<keyword evidence="1" id="KW-0732">Signal</keyword>
<proteinExistence type="predicted"/>
<accession>A0AAV2HEP0</accession>
<keyword evidence="3" id="KW-1185">Reference proteome</keyword>
<feature type="signal peptide" evidence="1">
    <location>
        <begin position="1"/>
        <end position="24"/>
    </location>
</feature>
<comment type="caution">
    <text evidence="2">The sequence shown here is derived from an EMBL/GenBank/DDBJ whole genome shotgun (WGS) entry which is preliminary data.</text>
</comment>
<organism evidence="2 3">
    <name type="scientific">Lymnaea stagnalis</name>
    <name type="common">Great pond snail</name>
    <name type="synonym">Helix stagnalis</name>
    <dbReference type="NCBI Taxonomy" id="6523"/>
    <lineage>
        <taxon>Eukaryota</taxon>
        <taxon>Metazoa</taxon>
        <taxon>Spiralia</taxon>
        <taxon>Lophotrochozoa</taxon>
        <taxon>Mollusca</taxon>
        <taxon>Gastropoda</taxon>
        <taxon>Heterobranchia</taxon>
        <taxon>Euthyneura</taxon>
        <taxon>Panpulmonata</taxon>
        <taxon>Hygrophila</taxon>
        <taxon>Lymnaeoidea</taxon>
        <taxon>Lymnaeidae</taxon>
        <taxon>Lymnaea</taxon>
    </lineage>
</organism>